<keyword evidence="2" id="KW-0812">Transmembrane</keyword>
<dbReference type="NCBIfam" id="NF042915">
    <property type="entry name" value="MAB_1171c_fam"/>
    <property type="match status" value="1"/>
</dbReference>
<sequence>MRTSALATLLLLWAVVLWRAPKAVRSPRQRPLTTAFAALAVVATLGRESVSTPLEELLGVSSAASLLKHLSGLIASAAVLEFIARMTGRTETRRTRRIRYGLCAAAGTTMSAVFPFVPRDGGNSTFLIESISAPLALVYWVVWLGYLGTALFLATGLCWRQSRQAPRGRLRAGLGLIGAGTVTGLLYTVNRMSFVVMDYAGRRPPFSTEVTLLISDVLLDLAMLFILLGTTLPARAVGSAAQLLRDRRALWDLHPLWRDLSEANPAVVLDGAAGRCRELLHFRTTRLRLYRRVIEIRDCGLALQEHMGARAEAEAGRMARERGLTGPRAEAFAEAFRLASALAGKKNGIRRTGVSSGDSPRPPTDMTNLREEVRWLRLVARAYRALGPHGSRSSAPTRHQQGQGHAHPPSRTPR</sequence>
<dbReference type="OrthoDB" id="3685619at2"/>
<name>A0A646KLM5_STRJU</name>
<gene>
    <name evidence="4" type="ORF">FF041_24435</name>
</gene>
<feature type="transmembrane region" description="Helical" evidence="2">
    <location>
        <begin position="98"/>
        <end position="117"/>
    </location>
</feature>
<evidence type="ECO:0000313" key="4">
    <source>
        <dbReference type="EMBL" id="MQT03224.1"/>
    </source>
</evidence>
<dbReference type="InterPro" id="IPR050039">
    <property type="entry name" value="MAB_1171c-like"/>
</dbReference>
<evidence type="ECO:0000259" key="3">
    <source>
        <dbReference type="Pfam" id="PF20182"/>
    </source>
</evidence>
<keyword evidence="5" id="KW-1185">Reference proteome</keyword>
<keyword evidence="2" id="KW-0472">Membrane</keyword>
<evidence type="ECO:0000256" key="2">
    <source>
        <dbReference type="SAM" id="Phobius"/>
    </source>
</evidence>
<feature type="region of interest" description="Disordered" evidence="1">
    <location>
        <begin position="387"/>
        <end position="414"/>
    </location>
</feature>
<proteinExistence type="predicted"/>
<feature type="transmembrane region" description="Helical" evidence="2">
    <location>
        <begin position="137"/>
        <end position="158"/>
    </location>
</feature>
<keyword evidence="2" id="KW-1133">Transmembrane helix</keyword>
<dbReference type="RefSeq" id="WP_153524787.1">
    <property type="nucleotide sequence ID" value="NZ_JBEPDZ010000042.1"/>
</dbReference>
<feature type="transmembrane region" description="Helical" evidence="2">
    <location>
        <begin position="210"/>
        <end position="229"/>
    </location>
</feature>
<organism evidence="4 5">
    <name type="scientific">Streptomyces jumonjinensis</name>
    <dbReference type="NCBI Taxonomy" id="1945"/>
    <lineage>
        <taxon>Bacteria</taxon>
        <taxon>Bacillati</taxon>
        <taxon>Actinomycetota</taxon>
        <taxon>Actinomycetes</taxon>
        <taxon>Kitasatosporales</taxon>
        <taxon>Streptomycetaceae</taxon>
        <taxon>Streptomyces</taxon>
    </lineage>
</organism>
<evidence type="ECO:0000256" key="1">
    <source>
        <dbReference type="SAM" id="MobiDB-lite"/>
    </source>
</evidence>
<feature type="transmembrane region" description="Helical" evidence="2">
    <location>
        <begin position="170"/>
        <end position="190"/>
    </location>
</feature>
<dbReference type="Pfam" id="PF20182">
    <property type="entry name" value="DUF6545"/>
    <property type="match status" value="1"/>
</dbReference>
<dbReference type="Proteomes" id="UP000419138">
    <property type="component" value="Unassembled WGS sequence"/>
</dbReference>
<dbReference type="InterPro" id="IPR046675">
    <property type="entry name" value="DUF6545"/>
</dbReference>
<protein>
    <recommendedName>
        <fullName evidence="3">DUF6545 domain-containing protein</fullName>
    </recommendedName>
</protein>
<reference evidence="4 5" key="1">
    <citation type="submission" date="2019-05" db="EMBL/GenBank/DDBJ databases">
        <title>Comparative genomics and metabolomics analyses of clavulanic acid producing Streptomyces species provides insight into specialized metabolism and evolution of beta-lactam biosynthetic gene clusters.</title>
        <authorList>
            <person name="Moore M.A."/>
            <person name="Cruz-Morales P."/>
            <person name="Barona Gomez F."/>
            <person name="Kapil T."/>
        </authorList>
    </citation>
    <scope>NUCLEOTIDE SEQUENCE [LARGE SCALE GENOMIC DNA]</scope>
    <source>
        <strain evidence="4 5">NRRL 5741</strain>
    </source>
</reference>
<feature type="region of interest" description="Disordered" evidence="1">
    <location>
        <begin position="348"/>
        <end position="369"/>
    </location>
</feature>
<dbReference type="EMBL" id="VCLA01000166">
    <property type="protein sequence ID" value="MQT03224.1"/>
    <property type="molecule type" value="Genomic_DNA"/>
</dbReference>
<feature type="compositionally biased region" description="Polar residues" evidence="1">
    <location>
        <begin position="391"/>
        <end position="403"/>
    </location>
</feature>
<dbReference type="AlphaFoldDB" id="A0A646KLM5"/>
<accession>A0A646KLM5</accession>
<evidence type="ECO:0000313" key="5">
    <source>
        <dbReference type="Proteomes" id="UP000419138"/>
    </source>
</evidence>
<feature type="domain" description="DUF6545" evidence="3">
    <location>
        <begin position="244"/>
        <end position="384"/>
    </location>
</feature>
<comment type="caution">
    <text evidence="4">The sequence shown here is derived from an EMBL/GenBank/DDBJ whole genome shotgun (WGS) entry which is preliminary data.</text>
</comment>